<gene>
    <name evidence="2" type="ORF">OTU49_017253</name>
</gene>
<organism evidence="2 3">
    <name type="scientific">Cherax quadricarinatus</name>
    <name type="common">Australian red claw crayfish</name>
    <dbReference type="NCBI Taxonomy" id="27406"/>
    <lineage>
        <taxon>Eukaryota</taxon>
        <taxon>Metazoa</taxon>
        <taxon>Ecdysozoa</taxon>
        <taxon>Arthropoda</taxon>
        <taxon>Crustacea</taxon>
        <taxon>Multicrustacea</taxon>
        <taxon>Malacostraca</taxon>
        <taxon>Eumalacostraca</taxon>
        <taxon>Eucarida</taxon>
        <taxon>Decapoda</taxon>
        <taxon>Pleocyemata</taxon>
        <taxon>Astacidea</taxon>
        <taxon>Parastacoidea</taxon>
        <taxon>Parastacidae</taxon>
        <taxon>Cherax</taxon>
    </lineage>
</organism>
<dbReference type="EMBL" id="JARKIK010000018">
    <property type="protein sequence ID" value="KAK8746076.1"/>
    <property type="molecule type" value="Genomic_DNA"/>
</dbReference>
<sequence length="177" mass="19254">TGSTASQAAQTTYLTETHGIVVKKWMKDSPPPYESPPDYNSLPQELIMDAKSLQELVTTSPAPSQALHNPTTSQARSSSPLCTTPLFSPTFCDSPRSLTPTVRQENKVLGLYDRPPSPIFTQHQYISSTSNHCHPSATSTAPTTVPSAVYGQAVPSPPAYETLRLYPDDGSRRKNNH</sequence>
<dbReference type="AlphaFoldDB" id="A0AAW0Y3S8"/>
<accession>A0AAW0Y3S8</accession>
<protein>
    <submittedName>
        <fullName evidence="2">Uncharacterized protein</fullName>
    </submittedName>
</protein>
<name>A0AAW0Y3S8_CHEQU</name>
<feature type="region of interest" description="Disordered" evidence="1">
    <location>
        <begin position="151"/>
        <end position="177"/>
    </location>
</feature>
<reference evidence="2 3" key="1">
    <citation type="journal article" date="2024" name="BMC Genomics">
        <title>Genome assembly of redclaw crayfish (Cherax quadricarinatus) provides insights into its immune adaptation and hypoxia tolerance.</title>
        <authorList>
            <person name="Liu Z."/>
            <person name="Zheng J."/>
            <person name="Li H."/>
            <person name="Fang K."/>
            <person name="Wang S."/>
            <person name="He J."/>
            <person name="Zhou D."/>
            <person name="Weng S."/>
            <person name="Chi M."/>
            <person name="Gu Z."/>
            <person name="He J."/>
            <person name="Li F."/>
            <person name="Wang M."/>
        </authorList>
    </citation>
    <scope>NUCLEOTIDE SEQUENCE [LARGE SCALE GENOMIC DNA]</scope>
    <source>
        <strain evidence="2">ZL_2023a</strain>
    </source>
</reference>
<proteinExistence type="predicted"/>
<evidence type="ECO:0000313" key="2">
    <source>
        <dbReference type="EMBL" id="KAK8746076.1"/>
    </source>
</evidence>
<feature type="compositionally biased region" description="Basic and acidic residues" evidence="1">
    <location>
        <begin position="166"/>
        <end position="177"/>
    </location>
</feature>
<keyword evidence="3" id="KW-1185">Reference proteome</keyword>
<feature type="region of interest" description="Disordered" evidence="1">
    <location>
        <begin position="57"/>
        <end position="80"/>
    </location>
</feature>
<evidence type="ECO:0000313" key="3">
    <source>
        <dbReference type="Proteomes" id="UP001445076"/>
    </source>
</evidence>
<feature type="non-terminal residue" evidence="2">
    <location>
        <position position="1"/>
    </location>
</feature>
<evidence type="ECO:0000256" key="1">
    <source>
        <dbReference type="SAM" id="MobiDB-lite"/>
    </source>
</evidence>
<dbReference type="Proteomes" id="UP001445076">
    <property type="component" value="Unassembled WGS sequence"/>
</dbReference>
<comment type="caution">
    <text evidence="2">The sequence shown here is derived from an EMBL/GenBank/DDBJ whole genome shotgun (WGS) entry which is preliminary data.</text>
</comment>